<accession>A0A0X8XCI0</accession>
<organism evidence="1 2">
    <name type="scientific">Halorhodospira halochloris</name>
    <name type="common">Ectothiorhodospira halochloris</name>
    <dbReference type="NCBI Taxonomy" id="1052"/>
    <lineage>
        <taxon>Bacteria</taxon>
        <taxon>Pseudomonadati</taxon>
        <taxon>Pseudomonadota</taxon>
        <taxon>Gammaproteobacteria</taxon>
        <taxon>Chromatiales</taxon>
        <taxon>Ectothiorhodospiraceae</taxon>
        <taxon>Halorhodospira</taxon>
    </lineage>
</organism>
<evidence type="ECO:0000313" key="1">
    <source>
        <dbReference type="EMBL" id="BAU58104.2"/>
    </source>
</evidence>
<protein>
    <submittedName>
        <fullName evidence="1">Uncharacterized protein</fullName>
    </submittedName>
</protein>
<sequence>MLEEASRLFWEYLQKAKKSYPDERSKRDRLEELREKHRKAIVNQLIHVPLIRAKKSIFDYDPDYDGMVYIAWYVDGEFDYTDAIPQPVQDDIKKEVHLAPTDMRPTNQWILTWKQTSRGYADRRTKPDWVYVHKVFSDACDDEEYEMMCIQCASLTVPQEPFDAKDKVFVDAFWEVIDQPEFEGLRGIENGVWRLRDNQSLMREFLNF</sequence>
<reference evidence="1" key="1">
    <citation type="submission" date="2016-02" db="EMBL/GenBank/DDBJ databases">
        <title>Halorhodospira halochloris DSM-1059 complete genome, version 2.</title>
        <authorList>
            <person name="Tsukatani Y."/>
        </authorList>
    </citation>
    <scope>NUCLEOTIDE SEQUENCE</scope>
    <source>
        <strain evidence="1">DSM 1059</strain>
    </source>
</reference>
<dbReference type="AlphaFoldDB" id="A0A0X8XCI0"/>
<keyword evidence="2" id="KW-1185">Reference proteome</keyword>
<name>A0A0X8XCI0_HALHR</name>
<proteinExistence type="predicted"/>
<dbReference type="EMBL" id="AP017372">
    <property type="protein sequence ID" value="BAU58104.2"/>
    <property type="molecule type" value="Genomic_DNA"/>
</dbReference>
<dbReference type="KEGG" id="hhk:HH1059_13960"/>
<gene>
    <name evidence="1" type="ORF">HH1059_13960</name>
</gene>
<dbReference type="Proteomes" id="UP000218890">
    <property type="component" value="Chromosome"/>
</dbReference>
<evidence type="ECO:0000313" key="2">
    <source>
        <dbReference type="Proteomes" id="UP000218890"/>
    </source>
</evidence>